<dbReference type="GO" id="GO:0140359">
    <property type="term" value="F:ABC-type transporter activity"/>
    <property type="evidence" value="ECO:0007669"/>
    <property type="project" value="UniProtKB-ARBA"/>
</dbReference>
<dbReference type="InterPro" id="IPR003439">
    <property type="entry name" value="ABC_transporter-like_ATP-bd"/>
</dbReference>
<evidence type="ECO:0000256" key="1">
    <source>
        <dbReference type="ARBA" id="ARBA00022448"/>
    </source>
</evidence>
<dbReference type="InterPro" id="IPR013611">
    <property type="entry name" value="Transp-assoc_OB_typ2"/>
</dbReference>
<comment type="caution">
    <text evidence="8">The sequence shown here is derived from an EMBL/GenBank/DDBJ whole genome shotgun (WGS) entry which is preliminary data.</text>
</comment>
<dbReference type="Proteomes" id="UP000654670">
    <property type="component" value="Unassembled WGS sequence"/>
</dbReference>
<keyword evidence="4 8" id="KW-0067">ATP-binding</keyword>
<keyword evidence="1" id="KW-0813">Transport</keyword>
<dbReference type="GO" id="GO:0005524">
    <property type="term" value="F:ATP binding"/>
    <property type="evidence" value="ECO:0007669"/>
    <property type="project" value="UniProtKB-KW"/>
</dbReference>
<feature type="domain" description="ABC transporter" evidence="7">
    <location>
        <begin position="6"/>
        <end position="236"/>
    </location>
</feature>
<dbReference type="RefSeq" id="WP_188803597.1">
    <property type="nucleotide sequence ID" value="NZ_BMOK01000010.1"/>
</dbReference>
<dbReference type="PROSITE" id="PS50893">
    <property type="entry name" value="ABC_TRANSPORTER_2"/>
    <property type="match status" value="1"/>
</dbReference>
<evidence type="ECO:0000256" key="2">
    <source>
        <dbReference type="ARBA" id="ARBA00022475"/>
    </source>
</evidence>
<dbReference type="SUPFAM" id="SSF50331">
    <property type="entry name" value="MOP-like"/>
    <property type="match status" value="1"/>
</dbReference>
<keyword evidence="9" id="KW-1185">Reference proteome</keyword>
<dbReference type="PROSITE" id="PS00211">
    <property type="entry name" value="ABC_TRANSPORTER_1"/>
    <property type="match status" value="1"/>
</dbReference>
<evidence type="ECO:0000313" key="9">
    <source>
        <dbReference type="Proteomes" id="UP000654670"/>
    </source>
</evidence>
<protein>
    <submittedName>
        <fullName evidence="8">Sugar ABC transporter ATP-binding protein</fullName>
    </submittedName>
</protein>
<dbReference type="InterPro" id="IPR027417">
    <property type="entry name" value="P-loop_NTPase"/>
</dbReference>
<dbReference type="GO" id="GO:0016887">
    <property type="term" value="F:ATP hydrolysis activity"/>
    <property type="evidence" value="ECO:0007669"/>
    <property type="project" value="InterPro"/>
</dbReference>
<dbReference type="Pfam" id="PF00005">
    <property type="entry name" value="ABC_tran"/>
    <property type="match status" value="1"/>
</dbReference>
<dbReference type="InterPro" id="IPR003593">
    <property type="entry name" value="AAA+_ATPase"/>
</dbReference>
<dbReference type="Gene3D" id="3.40.50.300">
    <property type="entry name" value="P-loop containing nucleotide triphosphate hydrolases"/>
    <property type="match status" value="1"/>
</dbReference>
<reference evidence="8" key="2">
    <citation type="submission" date="2020-09" db="EMBL/GenBank/DDBJ databases">
        <authorList>
            <person name="Sun Q."/>
            <person name="Ohkuma M."/>
        </authorList>
    </citation>
    <scope>NUCLEOTIDE SEQUENCE</scope>
    <source>
        <strain evidence="8">JCM 15325</strain>
    </source>
</reference>
<dbReference type="InterPro" id="IPR012340">
    <property type="entry name" value="NA-bd_OB-fold"/>
</dbReference>
<gene>
    <name evidence="8" type="ORF">GCM10007968_23540</name>
</gene>
<dbReference type="PANTHER" id="PTHR43875">
    <property type="entry name" value="MALTODEXTRIN IMPORT ATP-BINDING PROTEIN MSMX"/>
    <property type="match status" value="1"/>
</dbReference>
<dbReference type="InterPro" id="IPR017871">
    <property type="entry name" value="ABC_transporter-like_CS"/>
</dbReference>
<evidence type="ECO:0000256" key="6">
    <source>
        <dbReference type="ARBA" id="ARBA00023136"/>
    </source>
</evidence>
<sequence>MEQPYIRLNNICKNYGNSPVIKDLNLSVRKGERLVLLGPSGCGKSTTLRMIAGLETISSGNLYVDNKRMNDIAAGKRNVSMVFQDYALYPHMTVAKNISYGLRVNKINHEEIQRRLKKVISILHLDGLEQRYPRDLSGGQRQRVALARSIAKQSDIFLLDEPLSNLDAQMRIGARKELLKIHQLYHQTFIYVTHDQIEAMTLGDRIALMDKGTLQMLDTPYNTYNRPSNVFVAKFIGTPSTNILGVQFKDGFLIFKEASIPAAEGWVRLIHQAKQPDLILGIRPEHVQISRTEKENSLNGTVSRIEEYGNQLGVIFTFEGAEITAISDHRDWKEGEEIFFSIDQKKMYLFDRTTTRTIGYPDE</sequence>
<dbReference type="EMBL" id="BMOK01000010">
    <property type="protein sequence ID" value="GGL58858.1"/>
    <property type="molecule type" value="Genomic_DNA"/>
</dbReference>
<keyword evidence="3" id="KW-0547">Nucleotide-binding</keyword>
<organism evidence="8 9">
    <name type="scientific">Sporolactobacillus putidus</name>
    <dbReference type="NCBI Taxonomy" id="492735"/>
    <lineage>
        <taxon>Bacteria</taxon>
        <taxon>Bacillati</taxon>
        <taxon>Bacillota</taxon>
        <taxon>Bacilli</taxon>
        <taxon>Bacillales</taxon>
        <taxon>Sporolactobacillaceae</taxon>
        <taxon>Sporolactobacillus</taxon>
    </lineage>
</organism>
<evidence type="ECO:0000256" key="5">
    <source>
        <dbReference type="ARBA" id="ARBA00022967"/>
    </source>
</evidence>
<evidence type="ECO:0000256" key="3">
    <source>
        <dbReference type="ARBA" id="ARBA00022741"/>
    </source>
</evidence>
<keyword evidence="5" id="KW-1278">Translocase</keyword>
<evidence type="ECO:0000259" key="7">
    <source>
        <dbReference type="PROSITE" id="PS50893"/>
    </source>
</evidence>
<accession>A0A917S661</accession>
<dbReference type="SMART" id="SM00382">
    <property type="entry name" value="AAA"/>
    <property type="match status" value="1"/>
</dbReference>
<dbReference type="GO" id="GO:0055052">
    <property type="term" value="C:ATP-binding cassette (ABC) transporter complex, substrate-binding subunit-containing"/>
    <property type="evidence" value="ECO:0007669"/>
    <property type="project" value="TreeGrafter"/>
</dbReference>
<reference evidence="8" key="1">
    <citation type="journal article" date="2014" name="Int. J. Syst. Evol. Microbiol.">
        <title>Complete genome sequence of Corynebacterium casei LMG S-19264T (=DSM 44701T), isolated from a smear-ripened cheese.</title>
        <authorList>
            <consortium name="US DOE Joint Genome Institute (JGI-PGF)"/>
            <person name="Walter F."/>
            <person name="Albersmeier A."/>
            <person name="Kalinowski J."/>
            <person name="Ruckert C."/>
        </authorList>
    </citation>
    <scope>NUCLEOTIDE SEQUENCE</scope>
    <source>
        <strain evidence="8">JCM 15325</strain>
    </source>
</reference>
<keyword evidence="6" id="KW-0472">Membrane</keyword>
<dbReference type="FunFam" id="3.40.50.300:FF:000042">
    <property type="entry name" value="Maltose/maltodextrin ABC transporter, ATP-binding protein"/>
    <property type="match status" value="1"/>
</dbReference>
<proteinExistence type="predicted"/>
<evidence type="ECO:0000313" key="8">
    <source>
        <dbReference type="EMBL" id="GGL58858.1"/>
    </source>
</evidence>
<keyword evidence="2" id="KW-1003">Cell membrane</keyword>
<dbReference type="InterPro" id="IPR008995">
    <property type="entry name" value="Mo/tungstate-bd_C_term_dom"/>
</dbReference>
<evidence type="ECO:0000256" key="4">
    <source>
        <dbReference type="ARBA" id="ARBA00022840"/>
    </source>
</evidence>
<dbReference type="SUPFAM" id="SSF52540">
    <property type="entry name" value="P-loop containing nucleoside triphosphate hydrolases"/>
    <property type="match status" value="1"/>
</dbReference>
<dbReference type="AlphaFoldDB" id="A0A917S661"/>
<dbReference type="InterPro" id="IPR047641">
    <property type="entry name" value="ABC_transpr_MalK/UgpC-like"/>
</dbReference>
<dbReference type="PANTHER" id="PTHR43875:SF15">
    <property type="entry name" value="TREHALOSE IMPORT ATP-BINDING PROTEIN SUGC"/>
    <property type="match status" value="1"/>
</dbReference>
<dbReference type="Gene3D" id="2.40.50.140">
    <property type="entry name" value="Nucleic acid-binding proteins"/>
    <property type="match status" value="1"/>
</dbReference>
<dbReference type="Gene3D" id="2.40.50.100">
    <property type="match status" value="1"/>
</dbReference>
<dbReference type="Pfam" id="PF08402">
    <property type="entry name" value="TOBE_2"/>
    <property type="match status" value="1"/>
</dbReference>
<name>A0A917S661_9BACL</name>